<dbReference type="AlphaFoldDB" id="A0A4P1QY60"/>
<organism evidence="1 2">
    <name type="scientific">Lupinus angustifolius</name>
    <name type="common">Narrow-leaved blue lupine</name>
    <dbReference type="NCBI Taxonomy" id="3871"/>
    <lineage>
        <taxon>Eukaryota</taxon>
        <taxon>Viridiplantae</taxon>
        <taxon>Streptophyta</taxon>
        <taxon>Embryophyta</taxon>
        <taxon>Tracheophyta</taxon>
        <taxon>Spermatophyta</taxon>
        <taxon>Magnoliopsida</taxon>
        <taxon>eudicotyledons</taxon>
        <taxon>Gunneridae</taxon>
        <taxon>Pentapetalae</taxon>
        <taxon>rosids</taxon>
        <taxon>fabids</taxon>
        <taxon>Fabales</taxon>
        <taxon>Fabaceae</taxon>
        <taxon>Papilionoideae</taxon>
        <taxon>50 kb inversion clade</taxon>
        <taxon>genistoids sensu lato</taxon>
        <taxon>core genistoids</taxon>
        <taxon>Genisteae</taxon>
        <taxon>Lupinus</taxon>
    </lineage>
</organism>
<dbReference type="EMBL" id="CM007375">
    <property type="protein sequence ID" value="OIV97309.1"/>
    <property type="molecule type" value="Genomic_DNA"/>
</dbReference>
<gene>
    <name evidence="1" type="ORF">TanjilG_07061</name>
</gene>
<keyword evidence="2" id="KW-1185">Reference proteome</keyword>
<sequence>MENTLLPFFPLPFPQLKRPTTVLTFTAALPITITVQASNSDIPVTFIVKTNSVSVTNIINAIEPTPQYKLPDDFLGLLLPIGRLTLPTRIIITTNTMLITIHVSMNGIISVNPIAQNSNVATLSLFPQGMNITNPVTLPFTLTILLSTNITIAIKIRFFLDNTIIITSHSFAGTDNYAAFLSPVYSEEHL</sequence>
<protein>
    <submittedName>
        <fullName evidence="1">Uncharacterized protein</fullName>
    </submittedName>
</protein>
<evidence type="ECO:0000313" key="2">
    <source>
        <dbReference type="Proteomes" id="UP000188354"/>
    </source>
</evidence>
<evidence type="ECO:0000313" key="1">
    <source>
        <dbReference type="EMBL" id="OIV97309.1"/>
    </source>
</evidence>
<dbReference type="Gramene" id="OIV97309">
    <property type="protein sequence ID" value="OIV97309"/>
    <property type="gene ID" value="TanjilG_07061"/>
</dbReference>
<name>A0A4P1QY60_LUPAN</name>
<dbReference type="Proteomes" id="UP000188354">
    <property type="component" value="Chromosome LG15"/>
</dbReference>
<proteinExistence type="predicted"/>
<reference evidence="1 2" key="1">
    <citation type="journal article" date="2017" name="Plant Biotechnol. J.">
        <title>A comprehensive draft genome sequence for lupin (Lupinus angustifolius), an emerging health food: insights into plant-microbe interactions and legume evolution.</title>
        <authorList>
            <person name="Hane J.K."/>
            <person name="Ming Y."/>
            <person name="Kamphuis L.G."/>
            <person name="Nelson M.N."/>
            <person name="Garg G."/>
            <person name="Atkins C.A."/>
            <person name="Bayer P.E."/>
            <person name="Bravo A."/>
            <person name="Bringans S."/>
            <person name="Cannon S."/>
            <person name="Edwards D."/>
            <person name="Foley R."/>
            <person name="Gao L.L."/>
            <person name="Harrison M.J."/>
            <person name="Huang W."/>
            <person name="Hurgobin B."/>
            <person name="Li S."/>
            <person name="Liu C.W."/>
            <person name="McGrath A."/>
            <person name="Morahan G."/>
            <person name="Murray J."/>
            <person name="Weller J."/>
            <person name="Jian J."/>
            <person name="Singh K.B."/>
        </authorList>
    </citation>
    <scope>NUCLEOTIDE SEQUENCE [LARGE SCALE GENOMIC DNA]</scope>
    <source>
        <strain evidence="2">cv. Tanjil</strain>
        <tissue evidence="1">Whole plant</tissue>
    </source>
</reference>
<accession>A0A4P1QY60</accession>